<accession>U6SRY6</accession>
<evidence type="ECO:0000313" key="1">
    <source>
        <dbReference type="EMBL" id="ERN54152.1"/>
    </source>
</evidence>
<gene>
    <name evidence="1" type="ORF">A33I_06935</name>
</gene>
<sequence length="53" mass="6259">MKSQQPAIIGQVLIPPSRSLEDKKRLAFNRHLLLIYLRKVSFLVIRRNQEEKS</sequence>
<keyword evidence="2" id="KW-1185">Reference proteome</keyword>
<comment type="caution">
    <text evidence="1">The sequence shown here is derived from an EMBL/GenBank/DDBJ whole genome shotgun (WGS) entry which is preliminary data.</text>
</comment>
<reference evidence="1 2" key="1">
    <citation type="journal article" date="2013" name="Genome Announc.">
        <title>Genome Sequence of the Extreme Obligate Alkaliphile Bacillus marmarensis Strain DSM 21297.</title>
        <authorList>
            <person name="Wernick D.G."/>
            <person name="Choi K.Y."/>
            <person name="Tat C.A."/>
            <person name="Lafontaine Rivera J.G."/>
            <person name="Liao J.C."/>
        </authorList>
    </citation>
    <scope>NUCLEOTIDE SEQUENCE [LARGE SCALE GENOMIC DNA]</scope>
    <source>
        <strain evidence="1 2">DSM 21297</strain>
    </source>
</reference>
<dbReference type="AlphaFoldDB" id="U6SRY6"/>
<dbReference type="EMBL" id="ATAE01000008">
    <property type="protein sequence ID" value="ERN54152.1"/>
    <property type="molecule type" value="Genomic_DNA"/>
</dbReference>
<dbReference type="Proteomes" id="UP000017170">
    <property type="component" value="Unassembled WGS sequence"/>
</dbReference>
<evidence type="ECO:0000313" key="2">
    <source>
        <dbReference type="Proteomes" id="UP000017170"/>
    </source>
</evidence>
<organism evidence="1 2">
    <name type="scientific">Alkalihalophilus marmarensis DSM 21297</name>
    <dbReference type="NCBI Taxonomy" id="1188261"/>
    <lineage>
        <taxon>Bacteria</taxon>
        <taxon>Bacillati</taxon>
        <taxon>Bacillota</taxon>
        <taxon>Bacilli</taxon>
        <taxon>Bacillales</taxon>
        <taxon>Bacillaceae</taxon>
        <taxon>Alkalihalophilus</taxon>
    </lineage>
</organism>
<proteinExistence type="predicted"/>
<name>U6SRY6_9BACI</name>
<protein>
    <submittedName>
        <fullName evidence="1">Uncharacterized protein</fullName>
    </submittedName>
</protein>